<evidence type="ECO:0000313" key="1">
    <source>
        <dbReference type="EMBL" id="KAH0553516.1"/>
    </source>
</evidence>
<evidence type="ECO:0000313" key="2">
    <source>
        <dbReference type="Proteomes" id="UP000826195"/>
    </source>
</evidence>
<protein>
    <submittedName>
        <fullName evidence="1">Uncharacterized protein</fullName>
    </submittedName>
</protein>
<keyword evidence="2" id="KW-1185">Reference proteome</keyword>
<name>A0AAV7I4L8_COTGL</name>
<accession>A0AAV7I4L8</accession>
<dbReference type="AlphaFoldDB" id="A0AAV7I4L8"/>
<dbReference type="Proteomes" id="UP000826195">
    <property type="component" value="Unassembled WGS sequence"/>
</dbReference>
<sequence length="73" mass="8038">MAYCVPRSEASEDWQLKQEQISDVKNGLGRGSIDLIGSGILNSSYCSGARSKYYPEYVRLNGETKRSVMEAGS</sequence>
<comment type="caution">
    <text evidence="1">The sequence shown here is derived from an EMBL/GenBank/DDBJ whole genome shotgun (WGS) entry which is preliminary data.</text>
</comment>
<reference evidence="1 2" key="1">
    <citation type="journal article" date="2021" name="J. Hered.">
        <title>A chromosome-level genome assembly of the parasitoid wasp, Cotesia glomerata (Hymenoptera: Braconidae).</title>
        <authorList>
            <person name="Pinto B.J."/>
            <person name="Weis J.J."/>
            <person name="Gamble T."/>
            <person name="Ode P.J."/>
            <person name="Paul R."/>
            <person name="Zaspel J.M."/>
        </authorList>
    </citation>
    <scope>NUCLEOTIDE SEQUENCE [LARGE SCALE GENOMIC DNA]</scope>
    <source>
        <strain evidence="1">CgM1</strain>
    </source>
</reference>
<gene>
    <name evidence="1" type="ORF">KQX54_001823</name>
</gene>
<dbReference type="EMBL" id="JAHXZJ010001119">
    <property type="protein sequence ID" value="KAH0553516.1"/>
    <property type="molecule type" value="Genomic_DNA"/>
</dbReference>
<proteinExistence type="predicted"/>
<organism evidence="1 2">
    <name type="scientific">Cotesia glomerata</name>
    <name type="common">Lepidopteran parasitic wasp</name>
    <name type="synonym">Apanteles glomeratus</name>
    <dbReference type="NCBI Taxonomy" id="32391"/>
    <lineage>
        <taxon>Eukaryota</taxon>
        <taxon>Metazoa</taxon>
        <taxon>Ecdysozoa</taxon>
        <taxon>Arthropoda</taxon>
        <taxon>Hexapoda</taxon>
        <taxon>Insecta</taxon>
        <taxon>Pterygota</taxon>
        <taxon>Neoptera</taxon>
        <taxon>Endopterygota</taxon>
        <taxon>Hymenoptera</taxon>
        <taxon>Apocrita</taxon>
        <taxon>Ichneumonoidea</taxon>
        <taxon>Braconidae</taxon>
        <taxon>Microgastrinae</taxon>
        <taxon>Cotesia</taxon>
    </lineage>
</organism>